<feature type="compositionally biased region" description="Low complexity" evidence="1">
    <location>
        <begin position="478"/>
        <end position="492"/>
    </location>
</feature>
<dbReference type="Proteomes" id="UP000747542">
    <property type="component" value="Unassembled WGS sequence"/>
</dbReference>
<reference evidence="2" key="1">
    <citation type="journal article" date="2021" name="Sci. Adv.">
        <title>The American lobster genome reveals insights on longevity, neural, and immune adaptations.</title>
        <authorList>
            <person name="Polinski J.M."/>
            <person name="Zimin A.V."/>
            <person name="Clark K.F."/>
            <person name="Kohn A.B."/>
            <person name="Sadowski N."/>
            <person name="Timp W."/>
            <person name="Ptitsyn A."/>
            <person name="Khanna P."/>
            <person name="Romanova D.Y."/>
            <person name="Williams P."/>
            <person name="Greenwood S.J."/>
            <person name="Moroz L.L."/>
            <person name="Walt D.R."/>
            <person name="Bodnar A.G."/>
        </authorList>
    </citation>
    <scope>NUCLEOTIDE SEQUENCE</scope>
    <source>
        <strain evidence="2">GMGI-L3</strain>
    </source>
</reference>
<accession>A0A8J5T982</accession>
<name>A0A8J5T982_HOMAM</name>
<organism evidence="2 3">
    <name type="scientific">Homarus americanus</name>
    <name type="common">American lobster</name>
    <dbReference type="NCBI Taxonomy" id="6706"/>
    <lineage>
        <taxon>Eukaryota</taxon>
        <taxon>Metazoa</taxon>
        <taxon>Ecdysozoa</taxon>
        <taxon>Arthropoda</taxon>
        <taxon>Crustacea</taxon>
        <taxon>Multicrustacea</taxon>
        <taxon>Malacostraca</taxon>
        <taxon>Eumalacostraca</taxon>
        <taxon>Eucarida</taxon>
        <taxon>Decapoda</taxon>
        <taxon>Pleocyemata</taxon>
        <taxon>Astacidea</taxon>
        <taxon>Nephropoidea</taxon>
        <taxon>Nephropidae</taxon>
        <taxon>Homarus</taxon>
    </lineage>
</organism>
<comment type="caution">
    <text evidence="2">The sequence shown here is derived from an EMBL/GenBank/DDBJ whole genome shotgun (WGS) entry which is preliminary data.</text>
</comment>
<evidence type="ECO:0000256" key="1">
    <source>
        <dbReference type="SAM" id="MobiDB-lite"/>
    </source>
</evidence>
<feature type="region of interest" description="Disordered" evidence="1">
    <location>
        <begin position="471"/>
        <end position="511"/>
    </location>
</feature>
<gene>
    <name evidence="2" type="ORF">Hamer_G003113</name>
</gene>
<proteinExistence type="predicted"/>
<dbReference type="EMBL" id="JAHLQT010007678">
    <property type="protein sequence ID" value="KAG7174209.1"/>
    <property type="molecule type" value="Genomic_DNA"/>
</dbReference>
<dbReference type="AlphaFoldDB" id="A0A8J5T982"/>
<protein>
    <submittedName>
        <fullName evidence="2">Uncharacterized protein</fullName>
    </submittedName>
</protein>
<feature type="non-terminal residue" evidence="2">
    <location>
        <position position="1"/>
    </location>
</feature>
<sequence length="511" mass="58802">MFGVRSARPSQYGCQEYTEDNKYRCGPVTQCLLTLQYSSFSTPWYTTTTLNSNSSKQVTGIDSGKIYNTGCVGNGNRIILFQFAQLCTDLQERKQKWSRSGIGDKLTTNRMRRPPPWHWEILLNQHRQENPRRNRNKWEKREERQEWDRACHWQQRKRFLFTHSVFQSLGWGSAVVLTWSIYNDWGNHPYSYHWNTRRQCKEIFLSQSEEEINSKPKTNDSEQHQHNKEGEDQYCYSVSQSGCLGDHNCQCPQHTLYKENFCSQQSQNFFCPETNRSLFSFLWSSSEHKFLIEQPTDTLSDVLDIPEIQEFQDKDRIELPVVQSKFSVEVQPKDSLSDVLDTRDIHSNIQEFQGHKRLELQQDYENETELSIEGEAQVCEQDEDSGRPVKGDLKCSLNSELCNSLPASGLEQDAINTSDGLGLLQGETLFEENGIVECMKVSREIKGSEECVPCGSGILTKPQAVRSEEVKIKDCTSDDSGQSTSTSSNSSSHQLDKMTIEEFSDSLTKVQ</sequence>
<evidence type="ECO:0000313" key="3">
    <source>
        <dbReference type="Proteomes" id="UP000747542"/>
    </source>
</evidence>
<keyword evidence="3" id="KW-1185">Reference proteome</keyword>
<evidence type="ECO:0000313" key="2">
    <source>
        <dbReference type="EMBL" id="KAG7174209.1"/>
    </source>
</evidence>